<dbReference type="AlphaFoldDB" id="A0A4Z2EKS0"/>
<protein>
    <submittedName>
        <fullName evidence="2">Uncharacterized protein</fullName>
    </submittedName>
</protein>
<organism evidence="2 3">
    <name type="scientific">Liparis tanakae</name>
    <name type="common">Tanaka's snailfish</name>
    <dbReference type="NCBI Taxonomy" id="230148"/>
    <lineage>
        <taxon>Eukaryota</taxon>
        <taxon>Metazoa</taxon>
        <taxon>Chordata</taxon>
        <taxon>Craniata</taxon>
        <taxon>Vertebrata</taxon>
        <taxon>Euteleostomi</taxon>
        <taxon>Actinopterygii</taxon>
        <taxon>Neopterygii</taxon>
        <taxon>Teleostei</taxon>
        <taxon>Neoteleostei</taxon>
        <taxon>Acanthomorphata</taxon>
        <taxon>Eupercaria</taxon>
        <taxon>Perciformes</taxon>
        <taxon>Cottioidei</taxon>
        <taxon>Cottales</taxon>
        <taxon>Liparidae</taxon>
        <taxon>Liparis</taxon>
    </lineage>
</organism>
<evidence type="ECO:0000313" key="3">
    <source>
        <dbReference type="Proteomes" id="UP000314294"/>
    </source>
</evidence>
<dbReference type="EMBL" id="SRLO01006225">
    <property type="protein sequence ID" value="TNN28962.1"/>
    <property type="molecule type" value="Genomic_DNA"/>
</dbReference>
<feature type="compositionally biased region" description="Low complexity" evidence="1">
    <location>
        <begin position="149"/>
        <end position="159"/>
    </location>
</feature>
<feature type="region of interest" description="Disordered" evidence="1">
    <location>
        <begin position="78"/>
        <end position="105"/>
    </location>
</feature>
<dbReference type="Proteomes" id="UP000314294">
    <property type="component" value="Unassembled WGS sequence"/>
</dbReference>
<accession>A0A4Z2EKS0</accession>
<sequence length="398" mass="40342">MEPCHCFSLILLEAEDLATLDEHIQQIPGALDQGAEEGGKGSVPKGLDRFSFIRVPRSHRRGSKHRAAAAAAEPVLRVGGGVQRKPKEARSTAGHAPAAPPPLPRPSLSLCLRWVPAQRLVPAAAAAAPEPRPVAGVERRVEAEAGRHQGQAEQRQPARAQPPPPAAAAGAAATGLAAVAGAGVRVVPLGVGHAVVEHGVRQPHAADPPHAGAHGVRRVVAPPPPVVGHVEDAAAVFALGALQAVLLPPLPAVGGRRGGAGEEGARLGGDGGGEARVVPAAAAAARLAVHQGAEGGVGVRGRQRVGVVVLLLRLGEVDVGLGLVRLQEGVAHRGVPVVLVALEPGRVGRAAVVALGAPLPAALPRVDADDLLVLLEGDVARKPRQRLEGRAEGRGHAT</sequence>
<evidence type="ECO:0000313" key="2">
    <source>
        <dbReference type="EMBL" id="TNN28962.1"/>
    </source>
</evidence>
<feature type="region of interest" description="Disordered" evidence="1">
    <location>
        <begin position="125"/>
        <end position="169"/>
    </location>
</feature>
<feature type="compositionally biased region" description="Basic and acidic residues" evidence="1">
    <location>
        <begin position="137"/>
        <end position="147"/>
    </location>
</feature>
<proteinExistence type="predicted"/>
<name>A0A4Z2EKS0_9TELE</name>
<keyword evidence="3" id="KW-1185">Reference proteome</keyword>
<reference evidence="2 3" key="1">
    <citation type="submission" date="2019-03" db="EMBL/GenBank/DDBJ databases">
        <title>First draft genome of Liparis tanakae, snailfish: a comprehensive survey of snailfish specific genes.</title>
        <authorList>
            <person name="Kim W."/>
            <person name="Song I."/>
            <person name="Jeong J.-H."/>
            <person name="Kim D."/>
            <person name="Kim S."/>
            <person name="Ryu S."/>
            <person name="Song J.Y."/>
            <person name="Lee S.K."/>
        </authorList>
    </citation>
    <scope>NUCLEOTIDE SEQUENCE [LARGE SCALE GENOMIC DNA]</scope>
    <source>
        <tissue evidence="2">Muscle</tissue>
    </source>
</reference>
<comment type="caution">
    <text evidence="2">The sequence shown here is derived from an EMBL/GenBank/DDBJ whole genome shotgun (WGS) entry which is preliminary data.</text>
</comment>
<gene>
    <name evidence="2" type="ORF">EYF80_060889</name>
</gene>
<evidence type="ECO:0000256" key="1">
    <source>
        <dbReference type="SAM" id="MobiDB-lite"/>
    </source>
</evidence>
<feature type="compositionally biased region" description="Low complexity" evidence="1">
    <location>
        <begin position="125"/>
        <end position="135"/>
    </location>
</feature>